<keyword evidence="5 6" id="KW-0472">Membrane</keyword>
<dbReference type="PANTHER" id="PTHR34478:SF2">
    <property type="entry name" value="MEMBRANE PROTEIN"/>
    <property type="match status" value="1"/>
</dbReference>
<keyword evidence="8" id="KW-1185">Reference proteome</keyword>
<organism evidence="7 8">
    <name type="scientific">Pseudothermotoga thermarum DSM 5069</name>
    <dbReference type="NCBI Taxonomy" id="688269"/>
    <lineage>
        <taxon>Bacteria</taxon>
        <taxon>Thermotogati</taxon>
        <taxon>Thermotogota</taxon>
        <taxon>Thermotogae</taxon>
        <taxon>Thermotogales</taxon>
        <taxon>Thermotogaceae</taxon>
        <taxon>Pseudothermotoga</taxon>
    </lineage>
</organism>
<name>F7YWD4_9THEM</name>
<gene>
    <name evidence="7" type="ORF">Theth_1871</name>
</gene>
<dbReference type="KEGG" id="tta:Theth_1871"/>
<dbReference type="HOGENOM" id="CLU_056714_2_1_0"/>
<dbReference type="PATRIC" id="fig|688269.3.peg.1930"/>
<keyword evidence="3 6" id="KW-0812">Transmembrane</keyword>
<evidence type="ECO:0000256" key="6">
    <source>
        <dbReference type="SAM" id="Phobius"/>
    </source>
</evidence>
<protein>
    <submittedName>
        <fullName evidence="7">LemA family protein</fullName>
    </submittedName>
</protein>
<evidence type="ECO:0000256" key="4">
    <source>
        <dbReference type="ARBA" id="ARBA00022989"/>
    </source>
</evidence>
<keyword evidence="4 6" id="KW-1133">Transmembrane helix</keyword>
<dbReference type="PANTHER" id="PTHR34478">
    <property type="entry name" value="PROTEIN LEMA"/>
    <property type="match status" value="1"/>
</dbReference>
<proteinExistence type="inferred from homology"/>
<evidence type="ECO:0000313" key="7">
    <source>
        <dbReference type="EMBL" id="AEH51912.1"/>
    </source>
</evidence>
<dbReference type="eggNOG" id="COG1704">
    <property type="taxonomic scope" value="Bacteria"/>
</dbReference>
<evidence type="ECO:0000256" key="2">
    <source>
        <dbReference type="ARBA" id="ARBA00008854"/>
    </source>
</evidence>
<comment type="subcellular location">
    <subcellularLocation>
        <location evidence="1">Membrane</location>
        <topology evidence="1">Single-pass membrane protein</topology>
    </subcellularLocation>
</comment>
<dbReference type="InterPro" id="IPR023353">
    <property type="entry name" value="LemA-like_dom_sf"/>
</dbReference>
<accession>F7YWD4</accession>
<dbReference type="Proteomes" id="UP000006804">
    <property type="component" value="Chromosome"/>
</dbReference>
<dbReference type="GO" id="GO:0016020">
    <property type="term" value="C:membrane"/>
    <property type="evidence" value="ECO:0007669"/>
    <property type="project" value="UniProtKB-SubCell"/>
</dbReference>
<dbReference type="AlphaFoldDB" id="F7YWD4"/>
<feature type="transmembrane region" description="Helical" evidence="6">
    <location>
        <begin position="6"/>
        <end position="27"/>
    </location>
</feature>
<sequence precursor="true">MLLTGIIVAILVIIVFAFIGIYNSLVIKKKRVENAWSQIEVQLKRRHDLIPNLVNAVKGYMKFEKETLEAVINARAKAVSGKNIDERIKAEGELSGALGRLLAVFERYPELKSNQQVSQLMEELTSTENRITYARQFYNDTVMKYNTSLEVFPSNIIARSFGFKPFPFFEAQAAEKETPKVDLTF</sequence>
<evidence type="ECO:0000256" key="3">
    <source>
        <dbReference type="ARBA" id="ARBA00022692"/>
    </source>
</evidence>
<dbReference type="Gene3D" id="1.20.1440.20">
    <property type="entry name" value="LemA-like domain"/>
    <property type="match status" value="1"/>
</dbReference>
<dbReference type="InterPro" id="IPR007156">
    <property type="entry name" value="MamQ_LemA"/>
</dbReference>
<dbReference type="Pfam" id="PF04011">
    <property type="entry name" value="LemA"/>
    <property type="match status" value="1"/>
</dbReference>
<dbReference type="EMBL" id="CP002351">
    <property type="protein sequence ID" value="AEH51912.1"/>
    <property type="molecule type" value="Genomic_DNA"/>
</dbReference>
<dbReference type="RefSeq" id="WP_013933120.1">
    <property type="nucleotide sequence ID" value="NC_015707.1"/>
</dbReference>
<evidence type="ECO:0000313" key="8">
    <source>
        <dbReference type="Proteomes" id="UP000006804"/>
    </source>
</evidence>
<evidence type="ECO:0000256" key="1">
    <source>
        <dbReference type="ARBA" id="ARBA00004167"/>
    </source>
</evidence>
<comment type="similarity">
    <text evidence="2">Belongs to the LemA family.</text>
</comment>
<dbReference type="STRING" id="688269.Theth_1871"/>
<dbReference type="SUPFAM" id="SSF140478">
    <property type="entry name" value="LemA-like"/>
    <property type="match status" value="1"/>
</dbReference>
<reference evidence="7 8" key="1">
    <citation type="submission" date="2010-11" db="EMBL/GenBank/DDBJ databases">
        <title>The complete genome of Thermotoga thermarum DSM 5069.</title>
        <authorList>
            <consortium name="US DOE Joint Genome Institute (JGI-PGF)"/>
            <person name="Lucas S."/>
            <person name="Copeland A."/>
            <person name="Lapidus A."/>
            <person name="Bruce D."/>
            <person name="Goodwin L."/>
            <person name="Pitluck S."/>
            <person name="Kyrpides N."/>
            <person name="Mavromatis K."/>
            <person name="Ivanova N."/>
            <person name="Zeytun A."/>
            <person name="Brettin T."/>
            <person name="Detter J.C."/>
            <person name="Tapia R."/>
            <person name="Han C."/>
            <person name="Land M."/>
            <person name="Hauser L."/>
            <person name="Markowitz V."/>
            <person name="Cheng J.-F."/>
            <person name="Hugenholtz P."/>
            <person name="Woyke T."/>
            <person name="Wu D."/>
            <person name="Spring S."/>
            <person name="Schroeder M."/>
            <person name="Brambilla E."/>
            <person name="Klenk H.-P."/>
            <person name="Eisen J.A."/>
        </authorList>
    </citation>
    <scope>NUCLEOTIDE SEQUENCE [LARGE SCALE GENOMIC DNA]</scope>
    <source>
        <strain evidence="7 8">DSM 5069</strain>
    </source>
</reference>
<evidence type="ECO:0000256" key="5">
    <source>
        <dbReference type="ARBA" id="ARBA00023136"/>
    </source>
</evidence>